<dbReference type="PANTHER" id="PTHR45436:SF5">
    <property type="entry name" value="SENSOR HISTIDINE KINASE TRCS"/>
    <property type="match status" value="1"/>
</dbReference>
<evidence type="ECO:0000256" key="8">
    <source>
        <dbReference type="ARBA" id="ARBA00022989"/>
    </source>
</evidence>
<proteinExistence type="predicted"/>
<dbReference type="InterPro" id="IPR050428">
    <property type="entry name" value="TCS_sensor_his_kinase"/>
</dbReference>
<name>A0A7C1FI62_9CHLR</name>
<dbReference type="Pfam" id="PF00512">
    <property type="entry name" value="HisKA"/>
    <property type="match status" value="1"/>
</dbReference>
<dbReference type="CDD" id="cd06225">
    <property type="entry name" value="HAMP"/>
    <property type="match status" value="1"/>
</dbReference>
<feature type="domain" description="Histidine kinase" evidence="12">
    <location>
        <begin position="269"/>
        <end position="484"/>
    </location>
</feature>
<dbReference type="Pfam" id="PF00672">
    <property type="entry name" value="HAMP"/>
    <property type="match status" value="1"/>
</dbReference>
<dbReference type="EMBL" id="DSMG01000070">
    <property type="protein sequence ID" value="HDX31094.1"/>
    <property type="molecule type" value="Genomic_DNA"/>
</dbReference>
<keyword evidence="8 11" id="KW-1133">Transmembrane helix</keyword>
<dbReference type="SUPFAM" id="SSF158472">
    <property type="entry name" value="HAMP domain-like"/>
    <property type="match status" value="1"/>
</dbReference>
<gene>
    <name evidence="14" type="ORF">ENQ20_06315</name>
</gene>
<dbReference type="SUPFAM" id="SSF55874">
    <property type="entry name" value="ATPase domain of HSP90 chaperone/DNA topoisomerase II/histidine kinase"/>
    <property type="match status" value="1"/>
</dbReference>
<evidence type="ECO:0000256" key="9">
    <source>
        <dbReference type="ARBA" id="ARBA00023012"/>
    </source>
</evidence>
<dbReference type="CDD" id="cd00082">
    <property type="entry name" value="HisKA"/>
    <property type="match status" value="1"/>
</dbReference>
<accession>A0A7C1FI62</accession>
<keyword evidence="6 11" id="KW-0812">Transmembrane</keyword>
<dbReference type="FunFam" id="1.10.287.130:FF:000001">
    <property type="entry name" value="Two-component sensor histidine kinase"/>
    <property type="match status" value="1"/>
</dbReference>
<dbReference type="SUPFAM" id="SSF47384">
    <property type="entry name" value="Homodimeric domain of signal transducing histidine kinase"/>
    <property type="match status" value="1"/>
</dbReference>
<evidence type="ECO:0000256" key="7">
    <source>
        <dbReference type="ARBA" id="ARBA00022777"/>
    </source>
</evidence>
<feature type="transmembrane region" description="Helical" evidence="11">
    <location>
        <begin position="182"/>
        <end position="202"/>
    </location>
</feature>
<dbReference type="CDD" id="cd00075">
    <property type="entry name" value="HATPase"/>
    <property type="match status" value="1"/>
</dbReference>
<dbReference type="InterPro" id="IPR003660">
    <property type="entry name" value="HAMP_dom"/>
</dbReference>
<dbReference type="PRINTS" id="PR00344">
    <property type="entry name" value="BCTRLSENSOR"/>
</dbReference>
<dbReference type="InterPro" id="IPR004358">
    <property type="entry name" value="Sig_transdc_His_kin-like_C"/>
</dbReference>
<keyword evidence="9" id="KW-0902">Two-component regulatory system</keyword>
<dbReference type="GO" id="GO:0005886">
    <property type="term" value="C:plasma membrane"/>
    <property type="evidence" value="ECO:0007669"/>
    <property type="project" value="TreeGrafter"/>
</dbReference>
<dbReference type="AlphaFoldDB" id="A0A7C1FI62"/>
<dbReference type="InterPro" id="IPR036890">
    <property type="entry name" value="HATPase_C_sf"/>
</dbReference>
<evidence type="ECO:0000256" key="4">
    <source>
        <dbReference type="ARBA" id="ARBA00022553"/>
    </source>
</evidence>
<dbReference type="EC" id="2.7.13.3" evidence="3"/>
<evidence type="ECO:0000256" key="11">
    <source>
        <dbReference type="SAM" id="Phobius"/>
    </source>
</evidence>
<evidence type="ECO:0000256" key="10">
    <source>
        <dbReference type="ARBA" id="ARBA00023136"/>
    </source>
</evidence>
<comment type="caution">
    <text evidence="14">The sequence shown here is derived from an EMBL/GenBank/DDBJ whole genome shotgun (WGS) entry which is preliminary data.</text>
</comment>
<evidence type="ECO:0000313" key="14">
    <source>
        <dbReference type="EMBL" id="HDX31094.1"/>
    </source>
</evidence>
<dbReference type="Gene3D" id="1.10.287.130">
    <property type="match status" value="1"/>
</dbReference>
<protein>
    <recommendedName>
        <fullName evidence="3">histidine kinase</fullName>
        <ecNumber evidence="3">2.7.13.3</ecNumber>
    </recommendedName>
</protein>
<dbReference type="InterPro" id="IPR005467">
    <property type="entry name" value="His_kinase_dom"/>
</dbReference>
<dbReference type="PROSITE" id="PS50109">
    <property type="entry name" value="HIS_KIN"/>
    <property type="match status" value="1"/>
</dbReference>
<evidence type="ECO:0000259" key="12">
    <source>
        <dbReference type="PROSITE" id="PS50109"/>
    </source>
</evidence>
<reference evidence="14" key="1">
    <citation type="journal article" date="2020" name="mSystems">
        <title>Genome- and Community-Level Interaction Insights into Carbon Utilization and Element Cycling Functions of Hydrothermarchaeota in Hydrothermal Sediment.</title>
        <authorList>
            <person name="Zhou Z."/>
            <person name="Liu Y."/>
            <person name="Xu W."/>
            <person name="Pan J."/>
            <person name="Luo Z.H."/>
            <person name="Li M."/>
        </authorList>
    </citation>
    <scope>NUCLEOTIDE SEQUENCE [LARGE SCALE GENOMIC DNA]</scope>
    <source>
        <strain evidence="14">SpSt-289</strain>
    </source>
</reference>
<comment type="catalytic activity">
    <reaction evidence="1">
        <text>ATP + protein L-histidine = ADP + protein N-phospho-L-histidine.</text>
        <dbReference type="EC" id="2.7.13.3"/>
    </reaction>
</comment>
<dbReference type="Gene3D" id="3.30.565.10">
    <property type="entry name" value="Histidine kinase-like ATPase, C-terminal domain"/>
    <property type="match status" value="1"/>
</dbReference>
<keyword evidence="7 14" id="KW-0418">Kinase</keyword>
<evidence type="ECO:0000256" key="5">
    <source>
        <dbReference type="ARBA" id="ARBA00022679"/>
    </source>
</evidence>
<keyword evidence="4" id="KW-0597">Phosphoprotein</keyword>
<dbReference type="SMART" id="SM00304">
    <property type="entry name" value="HAMP"/>
    <property type="match status" value="1"/>
</dbReference>
<keyword evidence="5" id="KW-0808">Transferase</keyword>
<comment type="subcellular location">
    <subcellularLocation>
        <location evidence="2">Membrane</location>
    </subcellularLocation>
</comment>
<dbReference type="InterPro" id="IPR003594">
    <property type="entry name" value="HATPase_dom"/>
</dbReference>
<dbReference type="InterPro" id="IPR003661">
    <property type="entry name" value="HisK_dim/P_dom"/>
</dbReference>
<dbReference type="FunFam" id="3.30.565.10:FF:000006">
    <property type="entry name" value="Sensor histidine kinase WalK"/>
    <property type="match status" value="1"/>
</dbReference>
<dbReference type="SMART" id="SM00387">
    <property type="entry name" value="HATPase_c"/>
    <property type="match status" value="1"/>
</dbReference>
<dbReference type="Pfam" id="PF02518">
    <property type="entry name" value="HATPase_c"/>
    <property type="match status" value="1"/>
</dbReference>
<evidence type="ECO:0000256" key="6">
    <source>
        <dbReference type="ARBA" id="ARBA00022692"/>
    </source>
</evidence>
<keyword evidence="10 11" id="KW-0472">Membrane</keyword>
<evidence type="ECO:0000256" key="2">
    <source>
        <dbReference type="ARBA" id="ARBA00004370"/>
    </source>
</evidence>
<dbReference type="SMART" id="SM00388">
    <property type="entry name" value="HisKA"/>
    <property type="match status" value="1"/>
</dbReference>
<sequence>MMSRWRKSSLRTRLTILYVALLVLLLTGLGALLYWDVKAFLISSTAVRLRAQAKPVIERWLMDVQAGEAATQFLLSIAASLARDLTSRDTTALILDHNGAVLANGRLLPEEPLPAPVDPERVARALAGENEITYSVMVGDQHTMVLLIPLRPQPGHPYIVGVAQLNTPLTAVDQILWREQRLIIFGSVLTILLGMAGSFWLTSSALRPLRRMTDACRRIAAGDFSERVNLPPRHSGQTRDEVVQLASAFNDMITRIEDTFASQQRFIADAAHELRTPLTAIKGSLEVLLRGSQDDPTNAKRLTRAMYNEVERLSRLTEQLLDLTQLQNGIILHRSLIDLERWLQEEFMPQAHLLVKESHLELRPGEPAKLYVDPDALKQVLFNLIDNAVQHTSTSGNIQLGWQVTATAVSIWVADDGEGIAPADLPHIFSPFYRGDRSRSRLRGGAGLGLTIVKRIVEAHGGQVRVASTPGEGTCVTLLFPVNPVLSGV</sequence>
<dbReference type="GO" id="GO:0000155">
    <property type="term" value="F:phosphorelay sensor kinase activity"/>
    <property type="evidence" value="ECO:0007669"/>
    <property type="project" value="InterPro"/>
</dbReference>
<evidence type="ECO:0000256" key="1">
    <source>
        <dbReference type="ARBA" id="ARBA00000085"/>
    </source>
</evidence>
<evidence type="ECO:0000259" key="13">
    <source>
        <dbReference type="PROSITE" id="PS50885"/>
    </source>
</evidence>
<dbReference type="InterPro" id="IPR036097">
    <property type="entry name" value="HisK_dim/P_sf"/>
</dbReference>
<dbReference type="PROSITE" id="PS50885">
    <property type="entry name" value="HAMP"/>
    <property type="match status" value="1"/>
</dbReference>
<evidence type="ECO:0000256" key="3">
    <source>
        <dbReference type="ARBA" id="ARBA00012438"/>
    </source>
</evidence>
<dbReference type="PANTHER" id="PTHR45436">
    <property type="entry name" value="SENSOR HISTIDINE KINASE YKOH"/>
    <property type="match status" value="1"/>
</dbReference>
<feature type="domain" description="HAMP" evidence="13">
    <location>
        <begin position="203"/>
        <end position="261"/>
    </location>
</feature>
<dbReference type="Gene3D" id="6.10.340.10">
    <property type="match status" value="1"/>
</dbReference>
<organism evidence="14">
    <name type="scientific">Caldilinea aerophila</name>
    <dbReference type="NCBI Taxonomy" id="133453"/>
    <lineage>
        <taxon>Bacteria</taxon>
        <taxon>Bacillati</taxon>
        <taxon>Chloroflexota</taxon>
        <taxon>Caldilineae</taxon>
        <taxon>Caldilineales</taxon>
        <taxon>Caldilineaceae</taxon>
        <taxon>Caldilinea</taxon>
    </lineage>
</organism>